<dbReference type="AlphaFoldDB" id="A0A1P8WQB6"/>
<gene>
    <name evidence="1" type="ORF">Fuma_05917</name>
</gene>
<dbReference type="EMBL" id="CP017641">
    <property type="protein sequence ID" value="APZ96249.1"/>
    <property type="molecule type" value="Genomic_DNA"/>
</dbReference>
<reference evidence="1 2" key="1">
    <citation type="journal article" date="2016" name="Front. Microbiol.">
        <title>Fuerstia marisgermanicae gen. nov., sp. nov., an Unusual Member of the Phylum Planctomycetes from the German Wadden Sea.</title>
        <authorList>
            <person name="Kohn T."/>
            <person name="Heuer A."/>
            <person name="Jogler M."/>
            <person name="Vollmers J."/>
            <person name="Boedeker C."/>
            <person name="Bunk B."/>
            <person name="Rast P."/>
            <person name="Borchert D."/>
            <person name="Glockner I."/>
            <person name="Freese H.M."/>
            <person name="Klenk H.P."/>
            <person name="Overmann J."/>
            <person name="Kaster A.K."/>
            <person name="Rohde M."/>
            <person name="Wiegand S."/>
            <person name="Jogler C."/>
        </authorList>
    </citation>
    <scope>NUCLEOTIDE SEQUENCE [LARGE SCALE GENOMIC DNA]</scope>
    <source>
        <strain evidence="1 2">NH11</strain>
    </source>
</reference>
<proteinExistence type="predicted"/>
<accession>A0A1P8WQB6</accession>
<dbReference type="Proteomes" id="UP000187735">
    <property type="component" value="Chromosome"/>
</dbReference>
<keyword evidence="2" id="KW-1185">Reference proteome</keyword>
<sequence length="178" mass="20636">MSVSLSTAIAEFRTLAQRLQARPPLPPRDLLDLVIRFYADVRVDCDYENNPDALDELVLARGAMPVYQCCDRLIDLRDQHVDCADITWERDSRQYIWLLRHLVTAEERGDRALYETSVQLCVELYFSPEPFRKAFVIERLTEPSDIHDGVKYFCNTPAVRELLNAGVFQVCTKIAYYN</sequence>
<protein>
    <submittedName>
        <fullName evidence="1">Uncharacterized protein</fullName>
    </submittedName>
</protein>
<evidence type="ECO:0000313" key="1">
    <source>
        <dbReference type="EMBL" id="APZ96249.1"/>
    </source>
</evidence>
<dbReference type="KEGG" id="fmr:Fuma_05917"/>
<name>A0A1P8WQB6_9PLAN</name>
<evidence type="ECO:0000313" key="2">
    <source>
        <dbReference type="Proteomes" id="UP000187735"/>
    </source>
</evidence>
<organism evidence="1 2">
    <name type="scientific">Fuerstiella marisgermanici</name>
    <dbReference type="NCBI Taxonomy" id="1891926"/>
    <lineage>
        <taxon>Bacteria</taxon>
        <taxon>Pseudomonadati</taxon>
        <taxon>Planctomycetota</taxon>
        <taxon>Planctomycetia</taxon>
        <taxon>Planctomycetales</taxon>
        <taxon>Planctomycetaceae</taxon>
        <taxon>Fuerstiella</taxon>
    </lineage>
</organism>